<dbReference type="EMBL" id="CP094619">
    <property type="protein sequence ID" value="UQN37179.1"/>
    <property type="molecule type" value="Genomic_DNA"/>
</dbReference>
<keyword evidence="2" id="KW-0418">Kinase</keyword>
<dbReference type="RefSeq" id="WP_249461728.1">
    <property type="nucleotide sequence ID" value="NZ_CP094619.1"/>
</dbReference>
<evidence type="ECO:0000313" key="2">
    <source>
        <dbReference type="EMBL" id="UQN37179.1"/>
    </source>
</evidence>
<dbReference type="GO" id="GO:0016301">
    <property type="term" value="F:kinase activity"/>
    <property type="evidence" value="ECO:0007669"/>
    <property type="project" value="UniProtKB-KW"/>
</dbReference>
<dbReference type="Proteomes" id="UP000831759">
    <property type="component" value="Chromosome"/>
</dbReference>
<dbReference type="InterPro" id="IPR047937">
    <property type="entry name" value="Eex_IncN-like"/>
</dbReference>
<keyword evidence="3" id="KW-1185">Reference proteome</keyword>
<evidence type="ECO:0000313" key="3">
    <source>
        <dbReference type="Proteomes" id="UP000831759"/>
    </source>
</evidence>
<sequence>MKKSLVSAVVFSSIILTACGKSEATQTVDYYKNHDVERKEMIEKCRNEMGAKAAVSDNCINATKAKTALETSASRNTYTELEVLKPSDLSDLGK</sequence>
<protein>
    <submittedName>
        <fullName evidence="2">EexN family lipoprotein</fullName>
    </submittedName>
</protein>
<feature type="chain" id="PRO_5045267704" evidence="1">
    <location>
        <begin position="19"/>
        <end position="94"/>
    </location>
</feature>
<feature type="signal peptide" evidence="1">
    <location>
        <begin position="1"/>
        <end position="18"/>
    </location>
</feature>
<evidence type="ECO:0000256" key="1">
    <source>
        <dbReference type="SAM" id="SignalP"/>
    </source>
</evidence>
<dbReference type="NCBIfam" id="NF033894">
    <property type="entry name" value="Eex_IncN"/>
    <property type="match status" value="1"/>
</dbReference>
<gene>
    <name evidence="2" type="ORF">MTR80_05610</name>
</gene>
<keyword evidence="2" id="KW-0449">Lipoprotein</keyword>
<keyword evidence="2" id="KW-0808">Transferase</keyword>
<organism evidence="2 3">
    <name type="scientific">Alcaligenes aquatilis</name>
    <dbReference type="NCBI Taxonomy" id="323284"/>
    <lineage>
        <taxon>Bacteria</taxon>
        <taxon>Pseudomonadati</taxon>
        <taxon>Pseudomonadota</taxon>
        <taxon>Betaproteobacteria</taxon>
        <taxon>Burkholderiales</taxon>
        <taxon>Alcaligenaceae</taxon>
        <taxon>Alcaligenes</taxon>
    </lineage>
</organism>
<keyword evidence="1" id="KW-0732">Signal</keyword>
<reference evidence="2 3" key="1">
    <citation type="journal article" date="2022" name="Int. J. Syst. Evol. Microbiol.">
        <title>Characterization of Alcaligenes aquatilis as a novel member of heterotrophic nitrifier-aerobic denitrifier and its performance in treating piggery wastewater.</title>
        <authorList>
            <person name="Cao X."/>
            <person name="Zhao B."/>
            <person name="Wu Y."/>
            <person name="Huang J."/>
            <person name="Wang H."/>
            <person name="Sun X."/>
            <person name="Li S."/>
        </authorList>
    </citation>
    <scope>NUCLEOTIDE SEQUENCE [LARGE SCALE GENOMIC DNA]</scope>
    <source>
        <strain evidence="2 3">AS1</strain>
    </source>
</reference>
<name>A0ABY4NJI3_9BURK</name>
<dbReference type="GeneID" id="96868396"/>
<proteinExistence type="predicted"/>
<accession>A0ABY4NJI3</accession>
<dbReference type="PROSITE" id="PS51257">
    <property type="entry name" value="PROKAR_LIPOPROTEIN"/>
    <property type="match status" value="1"/>
</dbReference>